<dbReference type="RefSeq" id="WP_144539202.1">
    <property type="nucleotide sequence ID" value="NZ_CBCSDC010000025.1"/>
</dbReference>
<keyword evidence="2" id="KW-1185">Reference proteome</keyword>
<reference evidence="1 2" key="1">
    <citation type="journal article" date="2015" name="Stand. Genomic Sci.">
        <title>Genomic Encyclopedia of Bacterial and Archaeal Type Strains, Phase III: the genomes of soil and plant-associated and newly described type strains.</title>
        <authorList>
            <person name="Whitman W.B."/>
            <person name="Woyke T."/>
            <person name="Klenk H.P."/>
            <person name="Zhou Y."/>
            <person name="Lilburn T.G."/>
            <person name="Beck B.J."/>
            <person name="De Vos P."/>
            <person name="Vandamme P."/>
            <person name="Eisen J.A."/>
            <person name="Garrity G."/>
            <person name="Hugenholtz P."/>
            <person name="Kyrpides N.C."/>
        </authorList>
    </citation>
    <scope>NUCLEOTIDE SEQUENCE [LARGE SCALE GENOMIC DNA]</scope>
    <source>
        <strain evidence="1 2">CGMCC 1.10115</strain>
    </source>
</reference>
<dbReference type="AlphaFoldDB" id="A0A562K6H3"/>
<name>A0A562K6H3_9BACI</name>
<dbReference type="Proteomes" id="UP000318667">
    <property type="component" value="Unassembled WGS sequence"/>
</dbReference>
<protein>
    <submittedName>
        <fullName evidence="1">Uncharacterized protein</fullName>
    </submittedName>
</protein>
<dbReference type="GeneID" id="65401591"/>
<comment type="caution">
    <text evidence="1">The sequence shown here is derived from an EMBL/GenBank/DDBJ whole genome shotgun (WGS) entry which is preliminary data.</text>
</comment>
<organism evidence="1 2">
    <name type="scientific">Cytobacillus oceanisediminis</name>
    <dbReference type="NCBI Taxonomy" id="665099"/>
    <lineage>
        <taxon>Bacteria</taxon>
        <taxon>Bacillati</taxon>
        <taxon>Bacillota</taxon>
        <taxon>Bacilli</taxon>
        <taxon>Bacillales</taxon>
        <taxon>Bacillaceae</taxon>
        <taxon>Cytobacillus</taxon>
    </lineage>
</organism>
<evidence type="ECO:0000313" key="1">
    <source>
        <dbReference type="EMBL" id="TWH90853.1"/>
    </source>
</evidence>
<accession>A0A562K6H3</accession>
<proteinExistence type="predicted"/>
<evidence type="ECO:0000313" key="2">
    <source>
        <dbReference type="Proteomes" id="UP000318667"/>
    </source>
</evidence>
<sequence length="91" mass="10564">MSAAIRATSSKQRATIAINMFKKNTTFSRKFDIVLKCQVMEHIIEKARTDKVDGIRQTPKIILMKRIQKEGRFAVEAIQFTVRWHGSKDRL</sequence>
<gene>
    <name evidence="1" type="ORF">IQ19_00303</name>
</gene>
<dbReference type="OrthoDB" id="8080287at2"/>
<dbReference type="EMBL" id="VLKI01000001">
    <property type="protein sequence ID" value="TWH90853.1"/>
    <property type="molecule type" value="Genomic_DNA"/>
</dbReference>